<evidence type="ECO:0000256" key="6">
    <source>
        <dbReference type="SAM" id="Phobius"/>
    </source>
</evidence>
<feature type="transmembrane region" description="Helical" evidence="6">
    <location>
        <begin position="367"/>
        <end position="387"/>
    </location>
</feature>
<feature type="transmembrane region" description="Helical" evidence="6">
    <location>
        <begin position="244"/>
        <end position="263"/>
    </location>
</feature>
<dbReference type="Pfam" id="PF13000">
    <property type="entry name" value="Acatn"/>
    <property type="match status" value="1"/>
</dbReference>
<evidence type="ECO:0000256" key="2">
    <source>
        <dbReference type="ARBA" id="ARBA00022448"/>
    </source>
</evidence>
<dbReference type="EMBL" id="CP051206">
    <property type="protein sequence ID" value="QJB44983.1"/>
    <property type="molecule type" value="Genomic_DNA"/>
</dbReference>
<feature type="transmembrane region" description="Helical" evidence="6">
    <location>
        <begin position="399"/>
        <end position="425"/>
    </location>
</feature>
<dbReference type="Gene3D" id="1.20.1250.20">
    <property type="entry name" value="MFS general substrate transporter like domains"/>
    <property type="match status" value="2"/>
</dbReference>
<dbReference type="PANTHER" id="PTHR12778:SF10">
    <property type="entry name" value="MAJOR FACILITATOR SUPERFAMILY DOMAIN-CONTAINING PROTEIN 3"/>
    <property type="match status" value="1"/>
</dbReference>
<dbReference type="CDD" id="cd17486">
    <property type="entry name" value="MFS_AmpG_like"/>
    <property type="match status" value="1"/>
</dbReference>
<keyword evidence="5 6" id="KW-0472">Membrane</keyword>
<feature type="transmembrane region" description="Helical" evidence="6">
    <location>
        <begin position="114"/>
        <end position="132"/>
    </location>
</feature>
<feature type="transmembrane region" description="Helical" evidence="6">
    <location>
        <begin position="152"/>
        <end position="172"/>
    </location>
</feature>
<keyword evidence="2" id="KW-0813">Transport</keyword>
<feature type="transmembrane region" description="Helical" evidence="6">
    <location>
        <begin position="179"/>
        <end position="198"/>
    </location>
</feature>
<dbReference type="GO" id="GO:0008521">
    <property type="term" value="F:acetyl-CoA transmembrane transporter activity"/>
    <property type="evidence" value="ECO:0007669"/>
    <property type="project" value="InterPro"/>
</dbReference>
<accession>A0A6H2C0N3</accession>
<evidence type="ECO:0000256" key="5">
    <source>
        <dbReference type="ARBA" id="ARBA00023136"/>
    </source>
</evidence>
<dbReference type="SUPFAM" id="SSF103473">
    <property type="entry name" value="MFS general substrate transporter"/>
    <property type="match status" value="2"/>
</dbReference>
<name>A0A6H2C0N3_DOLFA</name>
<dbReference type="GO" id="GO:0016020">
    <property type="term" value="C:membrane"/>
    <property type="evidence" value="ECO:0007669"/>
    <property type="project" value="UniProtKB-SubCell"/>
</dbReference>
<dbReference type="InterPro" id="IPR024371">
    <property type="entry name" value="AcetylCoA_trans_1-like"/>
</dbReference>
<feature type="transmembrane region" description="Helical" evidence="6">
    <location>
        <begin position="218"/>
        <end position="237"/>
    </location>
</feature>
<evidence type="ECO:0000313" key="8">
    <source>
        <dbReference type="Proteomes" id="UP000502433"/>
    </source>
</evidence>
<keyword evidence="4 6" id="KW-1133">Transmembrane helix</keyword>
<feature type="transmembrane region" description="Helical" evidence="6">
    <location>
        <begin position="16"/>
        <end position="34"/>
    </location>
</feature>
<evidence type="ECO:0000256" key="3">
    <source>
        <dbReference type="ARBA" id="ARBA00022692"/>
    </source>
</evidence>
<dbReference type="AlphaFoldDB" id="A0A6H2C0N3"/>
<dbReference type="KEGG" id="dfs:HGD76_13165"/>
<feature type="transmembrane region" description="Helical" evidence="6">
    <location>
        <begin position="467"/>
        <end position="488"/>
    </location>
</feature>
<evidence type="ECO:0000256" key="1">
    <source>
        <dbReference type="ARBA" id="ARBA00004141"/>
    </source>
</evidence>
<evidence type="ECO:0000256" key="4">
    <source>
        <dbReference type="ARBA" id="ARBA00022989"/>
    </source>
</evidence>
<feature type="transmembrane region" description="Helical" evidence="6">
    <location>
        <begin position="46"/>
        <end position="63"/>
    </location>
</feature>
<feature type="transmembrane region" description="Helical" evidence="6">
    <location>
        <begin position="302"/>
        <end position="325"/>
    </location>
</feature>
<reference evidence="7 8" key="2">
    <citation type="submission" date="2020-04" db="EMBL/GenBank/DDBJ databases">
        <authorList>
            <person name="Fomenkov A."/>
            <person name="Anton B.P."/>
            <person name="Roberts R.J."/>
        </authorList>
    </citation>
    <scope>NUCLEOTIDE SEQUENCE [LARGE SCALE GENOMIC DNA]</scope>
    <source>
        <strain evidence="7 8">CCAP 1403/13f</strain>
    </source>
</reference>
<dbReference type="InterPro" id="IPR004752">
    <property type="entry name" value="AmpG_permease/AT-1"/>
</dbReference>
<reference evidence="7 8" key="1">
    <citation type="submission" date="2020-04" db="EMBL/GenBank/DDBJ databases">
        <title>Genome-Wide Identification of 5-Methylcytosine Sites in Bacterial Genomes By High-Throughput Sequencing of MspJI Restriction Fragments.</title>
        <authorList>
            <person name="Wu V."/>
        </authorList>
    </citation>
    <scope>NUCLEOTIDE SEQUENCE [LARGE SCALE GENOMIC DNA]</scope>
    <source>
        <strain evidence="7 8">CCAP 1403/13f</strain>
    </source>
</reference>
<feature type="transmembrane region" description="Helical" evidence="6">
    <location>
        <begin position="83"/>
        <end position="102"/>
    </location>
</feature>
<comment type="subcellular location">
    <subcellularLocation>
        <location evidence="1">Membrane</location>
        <topology evidence="1">Multi-pass membrane protein</topology>
    </subcellularLocation>
</comment>
<sequence>MKEIQALRQAFQSQKMGALLLLGFASGLPLFLTSRTLQLWMQDAKVDIAKITLFGLLSLPYSLKFLWSPLLDRFTPPLLGGRRGWLIITQIGLVLAIAALALQQPAQSEQVLQILAINCLIITFLSATQDIAGDAYRTDILNPLEAQPGASVWVLGYRIALFITSSLALVLADYLPWNVVYLLMAVIMAGSIFTTLWSPAEHKLQNKTQQAPISGKDVIFIVMITLLVAGLIAGVFVGFIPQPVFYWLLAGLLVAWITTSVLLPNSLLNEVSEDSPPENLQTAIFLPFKEFFHRFGIKQASLTLGFILLYKLGDSLVGITANLFLREIDFTKTEIGAIQAGMGFLATTVGVLAGGVIMTKINLNRSLWVFGGLQLLSNLGYYALAIAPRAEGIADKKDYSLLVIAVNIENFSAGLVTVATVAFLMRLCNHRFTTTQFALFSSLMAISRDVLSAPAGSWAKATGWPTFFLLSLVAALPGLLLLPIVAPWNPKVLAATRPGLEEEDIWEHK</sequence>
<protein>
    <submittedName>
        <fullName evidence="7">AmpG family muropeptide MFS transporter</fullName>
    </submittedName>
</protein>
<evidence type="ECO:0000313" key="7">
    <source>
        <dbReference type="EMBL" id="QJB44983.1"/>
    </source>
</evidence>
<keyword evidence="3 6" id="KW-0812">Transmembrane</keyword>
<dbReference type="GO" id="GO:0035348">
    <property type="term" value="P:acetyl-CoA transmembrane transport"/>
    <property type="evidence" value="ECO:0007669"/>
    <property type="project" value="InterPro"/>
</dbReference>
<proteinExistence type="predicted"/>
<feature type="transmembrane region" description="Helical" evidence="6">
    <location>
        <begin position="337"/>
        <end position="361"/>
    </location>
</feature>
<dbReference type="Proteomes" id="UP000502433">
    <property type="component" value="Chromosome"/>
</dbReference>
<dbReference type="PANTHER" id="PTHR12778">
    <property type="entry name" value="SOLUTE CARRIER FAMILY 33 ACETYL-COA TRANSPORTER -RELATED"/>
    <property type="match status" value="1"/>
</dbReference>
<organism evidence="7 8">
    <name type="scientific">Dolichospermum flos-aquae CCAP 1403/13F</name>
    <dbReference type="NCBI Taxonomy" id="315271"/>
    <lineage>
        <taxon>Bacteria</taxon>
        <taxon>Bacillati</taxon>
        <taxon>Cyanobacteriota</taxon>
        <taxon>Cyanophyceae</taxon>
        <taxon>Nostocales</taxon>
        <taxon>Aphanizomenonaceae</taxon>
        <taxon>Dolichospermum</taxon>
    </lineage>
</organism>
<dbReference type="InterPro" id="IPR036259">
    <property type="entry name" value="MFS_trans_sf"/>
</dbReference>
<gene>
    <name evidence="7" type="ORF">HGD76_13165</name>
</gene>
<dbReference type="NCBIfam" id="TIGR00901">
    <property type="entry name" value="2A0125"/>
    <property type="match status" value="1"/>
</dbReference>
<dbReference type="RefSeq" id="WP_168696053.1">
    <property type="nucleotide sequence ID" value="NZ_CP051206.1"/>
</dbReference>